<reference evidence="2 3" key="1">
    <citation type="journal article" date="2020" name="IScience">
        <title>Genome Sequencing of the Endangered Kingdonia uniflora (Circaeasteraceae, Ranunculales) Reveals Potential Mechanisms of Evolutionary Specialization.</title>
        <authorList>
            <person name="Sun Y."/>
            <person name="Deng T."/>
            <person name="Zhang A."/>
            <person name="Moore M.J."/>
            <person name="Landis J.B."/>
            <person name="Lin N."/>
            <person name="Zhang H."/>
            <person name="Zhang X."/>
            <person name="Huang J."/>
            <person name="Zhang X."/>
            <person name="Sun H."/>
            <person name="Wang H."/>
        </authorList>
    </citation>
    <scope>NUCLEOTIDE SEQUENCE [LARGE SCALE GENOMIC DNA]</scope>
    <source>
        <strain evidence="2">TB1705</strain>
        <tissue evidence="2">Leaf</tissue>
    </source>
</reference>
<keyword evidence="1" id="KW-0812">Transmembrane</keyword>
<dbReference type="Proteomes" id="UP000541444">
    <property type="component" value="Unassembled WGS sequence"/>
</dbReference>
<dbReference type="AlphaFoldDB" id="A0A7J7PC36"/>
<comment type="caution">
    <text evidence="2">The sequence shown here is derived from an EMBL/GenBank/DDBJ whole genome shotgun (WGS) entry which is preliminary data.</text>
</comment>
<name>A0A7J7PC36_9MAGN</name>
<keyword evidence="3" id="KW-1185">Reference proteome</keyword>
<evidence type="ECO:0000313" key="2">
    <source>
        <dbReference type="EMBL" id="KAF6177011.1"/>
    </source>
</evidence>
<dbReference type="EMBL" id="JACGCM010000007">
    <property type="protein sequence ID" value="KAF6177011.1"/>
    <property type="molecule type" value="Genomic_DNA"/>
</dbReference>
<keyword evidence="1" id="KW-1133">Transmembrane helix</keyword>
<protein>
    <submittedName>
        <fullName evidence="2">Uncharacterized protein</fullName>
    </submittedName>
</protein>
<proteinExistence type="predicted"/>
<sequence length="148" mass="17535">MATVMQKIKDIEDEEENRTQLFFECHFSNFIWSTILQSVGFHRAAWGWDDELYFLIHSRMDTSFKELLKVAFTAFIYMIWEERNNRQIKGVGVFFVFIAFTMFFPVMVLMPQKFAIYFTLGWKDSEHNEKETGVYNGVKGVNIVMGHC</sequence>
<organism evidence="2 3">
    <name type="scientific">Kingdonia uniflora</name>
    <dbReference type="NCBI Taxonomy" id="39325"/>
    <lineage>
        <taxon>Eukaryota</taxon>
        <taxon>Viridiplantae</taxon>
        <taxon>Streptophyta</taxon>
        <taxon>Embryophyta</taxon>
        <taxon>Tracheophyta</taxon>
        <taxon>Spermatophyta</taxon>
        <taxon>Magnoliopsida</taxon>
        <taxon>Ranunculales</taxon>
        <taxon>Circaeasteraceae</taxon>
        <taxon>Kingdonia</taxon>
    </lineage>
</organism>
<dbReference type="OrthoDB" id="1938430at2759"/>
<accession>A0A7J7PC36</accession>
<gene>
    <name evidence="2" type="ORF">GIB67_022901</name>
</gene>
<feature type="transmembrane region" description="Helical" evidence="1">
    <location>
        <begin position="92"/>
        <end position="110"/>
    </location>
</feature>
<evidence type="ECO:0000256" key="1">
    <source>
        <dbReference type="SAM" id="Phobius"/>
    </source>
</evidence>
<keyword evidence="1" id="KW-0472">Membrane</keyword>
<evidence type="ECO:0000313" key="3">
    <source>
        <dbReference type="Proteomes" id="UP000541444"/>
    </source>
</evidence>